<proteinExistence type="predicted"/>
<dbReference type="Proteomes" id="UP000076962">
    <property type="component" value="Unassembled WGS sequence"/>
</dbReference>
<dbReference type="EMBL" id="LUTY01002501">
    <property type="protein sequence ID" value="OAD20251.1"/>
    <property type="molecule type" value="Genomic_DNA"/>
</dbReference>
<organism evidence="1 2">
    <name type="scientific">Candidatus Thiomargarita nelsonii</name>
    <dbReference type="NCBI Taxonomy" id="1003181"/>
    <lineage>
        <taxon>Bacteria</taxon>
        <taxon>Pseudomonadati</taxon>
        <taxon>Pseudomonadota</taxon>
        <taxon>Gammaproteobacteria</taxon>
        <taxon>Thiotrichales</taxon>
        <taxon>Thiotrichaceae</taxon>
        <taxon>Thiomargarita</taxon>
    </lineage>
</organism>
<dbReference type="GO" id="GO:0016788">
    <property type="term" value="F:hydrolase activity, acting on ester bonds"/>
    <property type="evidence" value="ECO:0007669"/>
    <property type="project" value="UniProtKB-ARBA"/>
</dbReference>
<dbReference type="AlphaFoldDB" id="A0A0A6RI15"/>
<dbReference type="NCBIfam" id="TIGR01681">
    <property type="entry name" value="HAD-SF-IIIC"/>
    <property type="match status" value="1"/>
</dbReference>
<dbReference type="Gene3D" id="3.40.50.1110">
    <property type="entry name" value="SGNH hydrolase"/>
    <property type="match status" value="1"/>
</dbReference>
<sequence length="282" mass="32151">MSLEQNNEGNANAAEIGLAKAEWQPIIFEKYPRRFNLQKLTARWDCSSFHLQIHRNQPFEFIASVMTTFLAYANLEVDITYSDYDDALNFNQLNKADVELIWLNYERYHGKLATNELLKWLIERVSVLRKRSAAPILISDWASPKQSAQTFNQGLQKALKEIPDTYVCAQSEIFSKLGERYFDQRTVKIAATSLSDLANSLSARMFGLVWLPSVLMPQLKAIVLDLDNTLYSGVLGEDGVEGILLNEGFIRFQQSIVKLRDKGIFIAICSRNELVDVEKLFA</sequence>
<feature type="non-terminal residue" evidence="1">
    <location>
        <position position="282"/>
    </location>
</feature>
<evidence type="ECO:0000313" key="2">
    <source>
        <dbReference type="Proteomes" id="UP000076962"/>
    </source>
</evidence>
<dbReference type="InterPro" id="IPR036514">
    <property type="entry name" value="SGNH_hydro_sf"/>
</dbReference>
<evidence type="ECO:0000313" key="1">
    <source>
        <dbReference type="EMBL" id="OAD20251.1"/>
    </source>
</evidence>
<dbReference type="Gene3D" id="3.40.50.1000">
    <property type="entry name" value="HAD superfamily/HAD-like"/>
    <property type="match status" value="1"/>
</dbReference>
<accession>A0A0A6RI15</accession>
<keyword evidence="2" id="KW-1185">Reference proteome</keyword>
<reference evidence="1 2" key="1">
    <citation type="submission" date="2016-05" db="EMBL/GenBank/DDBJ databases">
        <title>Single-cell genome of chain-forming Candidatus Thiomargarita nelsonii and comparison to other large sulfur-oxidizing bacteria.</title>
        <authorList>
            <person name="Winkel M."/>
            <person name="Salman V."/>
            <person name="Woyke T."/>
            <person name="Schulz-Vogt H."/>
            <person name="Richter M."/>
            <person name="Flood B."/>
            <person name="Bailey J."/>
            <person name="Amann R."/>
            <person name="Mussmann M."/>
        </authorList>
    </citation>
    <scope>NUCLEOTIDE SEQUENCE [LARGE SCALE GENOMIC DNA]</scope>
    <source>
        <strain evidence="1 2">THI036</strain>
    </source>
</reference>
<dbReference type="InterPro" id="IPR010033">
    <property type="entry name" value="HAD_SF_ppase_IIIC"/>
</dbReference>
<comment type="caution">
    <text evidence="1">The sequence shown here is derived from an EMBL/GenBank/DDBJ whole genome shotgun (WGS) entry which is preliminary data.</text>
</comment>
<name>A0A0A6RI15_9GAMM</name>
<gene>
    <name evidence="1" type="ORF">THIOM_004061</name>
</gene>
<dbReference type="InterPro" id="IPR023214">
    <property type="entry name" value="HAD_sf"/>
</dbReference>
<protein>
    <submittedName>
        <fullName evidence="1">FkbH like protein</fullName>
    </submittedName>
</protein>